<evidence type="ECO:0000256" key="12">
    <source>
        <dbReference type="ARBA" id="ARBA00058382"/>
    </source>
</evidence>
<accession>K8Z9Z1</accession>
<proteinExistence type="inferred from homology"/>
<dbReference type="GO" id="GO:0140741">
    <property type="term" value="F:tRNA-uracil-4 sulfurtransferase activity"/>
    <property type="evidence" value="ECO:0007669"/>
    <property type="project" value="UniProtKB-EC"/>
</dbReference>
<dbReference type="Pfam" id="PF22025">
    <property type="entry name" value="ThiI_fer"/>
    <property type="match status" value="1"/>
</dbReference>
<reference evidence="21 22" key="1">
    <citation type="journal article" date="2013" name="Genome Announc.">
        <title>Draft Genome Sequence of Catellicoccus marimammalium, a Novel Species Commonly Found in Gull Feces.</title>
        <authorList>
            <person name="Weigand M.R."/>
            <person name="Ryu H."/>
            <person name="Bozcek L."/>
            <person name="Konstantinidis K.T."/>
            <person name="Santo Domingo J.W."/>
        </authorList>
    </citation>
    <scope>NUCLEOTIDE SEQUENCE [LARGE SCALE GENOMIC DNA]</scope>
    <source>
        <strain evidence="21 22">M35/04/3</strain>
    </source>
</reference>
<dbReference type="PANTHER" id="PTHR43209:SF1">
    <property type="entry name" value="TRNA SULFURTRANSFERASE"/>
    <property type="match status" value="1"/>
</dbReference>
<comment type="subcellular location">
    <subcellularLocation>
        <location evidence="1 19">Cytoplasm</location>
    </subcellularLocation>
</comment>
<evidence type="ECO:0000256" key="11">
    <source>
        <dbReference type="ARBA" id="ARBA00052330"/>
    </source>
</evidence>
<comment type="caution">
    <text evidence="21">The sequence shown here is derived from an EMBL/GenBank/DDBJ whole genome shotgun (WGS) entry which is preliminary data.</text>
</comment>
<dbReference type="InterPro" id="IPR050102">
    <property type="entry name" value="tRNA_sulfurtransferase_ThiI"/>
</dbReference>
<protein>
    <recommendedName>
        <fullName evidence="15 19">Probable tRNA sulfurtransferase</fullName>
        <ecNumber evidence="14 19">2.8.1.4</ecNumber>
    </recommendedName>
    <alternativeName>
        <fullName evidence="16 19">Sulfur carrier protein ThiS sulfurtransferase</fullName>
    </alternativeName>
    <alternativeName>
        <fullName evidence="17 19">Thiamine biosynthesis protein ThiI</fullName>
    </alternativeName>
    <alternativeName>
        <fullName evidence="18 19">tRNA 4-thiouridine synthase</fullName>
    </alternativeName>
</protein>
<evidence type="ECO:0000256" key="1">
    <source>
        <dbReference type="ARBA" id="ARBA00004496"/>
    </source>
</evidence>
<evidence type="ECO:0000259" key="20">
    <source>
        <dbReference type="PROSITE" id="PS51165"/>
    </source>
</evidence>
<keyword evidence="7 19" id="KW-0067">ATP-binding</keyword>
<keyword evidence="4 19" id="KW-0820">tRNA-binding</keyword>
<dbReference type="FunFam" id="3.40.50.620:FF:000053">
    <property type="entry name" value="Probable tRNA sulfurtransferase"/>
    <property type="match status" value="1"/>
</dbReference>
<keyword evidence="9 19" id="KW-0784">Thiamine biosynthesis</keyword>
<name>K8Z9Z1_9ENTE</name>
<evidence type="ECO:0000256" key="15">
    <source>
        <dbReference type="ARBA" id="ARBA00071867"/>
    </source>
</evidence>
<dbReference type="STRING" id="1234409.C683_0511"/>
<comment type="similarity">
    <text evidence="13 19">Belongs to the ThiI family.</text>
</comment>
<evidence type="ECO:0000256" key="2">
    <source>
        <dbReference type="ARBA" id="ARBA00004948"/>
    </source>
</evidence>
<evidence type="ECO:0000256" key="8">
    <source>
        <dbReference type="ARBA" id="ARBA00022884"/>
    </source>
</evidence>
<organism evidence="21 22">
    <name type="scientific">Catellicoccus marimammalium M35/04/3</name>
    <dbReference type="NCBI Taxonomy" id="1234409"/>
    <lineage>
        <taxon>Bacteria</taxon>
        <taxon>Bacillati</taxon>
        <taxon>Bacillota</taxon>
        <taxon>Bacilli</taxon>
        <taxon>Lactobacillales</taxon>
        <taxon>Enterococcaceae</taxon>
        <taxon>Catellicoccus</taxon>
    </lineage>
</organism>
<dbReference type="eggNOG" id="COG0301">
    <property type="taxonomic scope" value="Bacteria"/>
</dbReference>
<keyword evidence="8 19" id="KW-0694">RNA-binding</keyword>
<dbReference type="CDD" id="cd11716">
    <property type="entry name" value="THUMP_ThiI"/>
    <property type="match status" value="1"/>
</dbReference>
<evidence type="ECO:0000256" key="17">
    <source>
        <dbReference type="ARBA" id="ARBA00077849"/>
    </source>
</evidence>
<dbReference type="GO" id="GO:0052837">
    <property type="term" value="P:thiazole biosynthetic process"/>
    <property type="evidence" value="ECO:0007669"/>
    <property type="project" value="TreeGrafter"/>
</dbReference>
<feature type="binding site" evidence="19">
    <location>
        <begin position="208"/>
        <end position="209"/>
    </location>
    <ligand>
        <name>ATP</name>
        <dbReference type="ChEBI" id="CHEBI:30616"/>
    </ligand>
</feature>
<dbReference type="OrthoDB" id="9773948at2"/>
<dbReference type="InterPro" id="IPR003720">
    <property type="entry name" value="tRNA_STrfase"/>
</dbReference>
<dbReference type="UniPathway" id="UPA00060"/>
<evidence type="ECO:0000313" key="21">
    <source>
        <dbReference type="EMBL" id="EKU27730.1"/>
    </source>
</evidence>
<dbReference type="GO" id="GO:0009229">
    <property type="term" value="P:thiamine diphosphate biosynthetic process"/>
    <property type="evidence" value="ECO:0007669"/>
    <property type="project" value="UniProtKB-UniRule"/>
</dbReference>
<keyword evidence="3 19" id="KW-0963">Cytoplasm</keyword>
<evidence type="ECO:0000256" key="7">
    <source>
        <dbReference type="ARBA" id="ARBA00022840"/>
    </source>
</evidence>
<dbReference type="EMBL" id="AMYT01000011">
    <property type="protein sequence ID" value="EKU27730.1"/>
    <property type="molecule type" value="Genomic_DNA"/>
</dbReference>
<evidence type="ECO:0000256" key="9">
    <source>
        <dbReference type="ARBA" id="ARBA00022977"/>
    </source>
</evidence>
<dbReference type="GO" id="GO:0002937">
    <property type="term" value="P:tRNA 4-thiouridine biosynthesis"/>
    <property type="evidence" value="ECO:0007669"/>
    <property type="project" value="TreeGrafter"/>
</dbReference>
<dbReference type="SUPFAM" id="SSF143437">
    <property type="entry name" value="THUMP domain-like"/>
    <property type="match status" value="1"/>
</dbReference>
<dbReference type="InterPro" id="IPR014729">
    <property type="entry name" value="Rossmann-like_a/b/a_fold"/>
</dbReference>
<gene>
    <name evidence="19" type="primary">thiI</name>
    <name evidence="21" type="ORF">C683_0511</name>
</gene>
<dbReference type="PANTHER" id="PTHR43209">
    <property type="entry name" value="TRNA SULFURTRANSFERASE"/>
    <property type="match status" value="1"/>
</dbReference>
<dbReference type="GO" id="GO:0004810">
    <property type="term" value="F:CCA tRNA nucleotidyltransferase activity"/>
    <property type="evidence" value="ECO:0007669"/>
    <property type="project" value="InterPro"/>
</dbReference>
<dbReference type="GO" id="GO:0005524">
    <property type="term" value="F:ATP binding"/>
    <property type="evidence" value="ECO:0007669"/>
    <property type="project" value="UniProtKB-UniRule"/>
</dbReference>
<comment type="function">
    <text evidence="12 19">Catalyzes the ATP-dependent transfer of a sulfur to tRNA to produce 4-thiouridine in position 8 of tRNAs, which functions as a near-UV photosensor. Also catalyzes the transfer of sulfur to the sulfur carrier protein ThiS, forming ThiS-thiocarboxylate. This is a step in the synthesis of thiazole, in the thiamine biosynthesis pathway. The sulfur is donated as persulfide by IscS.</text>
</comment>
<keyword evidence="6 19" id="KW-0547">Nucleotide-binding</keyword>
<evidence type="ECO:0000256" key="19">
    <source>
        <dbReference type="HAMAP-Rule" id="MF_00021"/>
    </source>
</evidence>
<dbReference type="SUPFAM" id="SSF52402">
    <property type="entry name" value="Adenine nucleotide alpha hydrolases-like"/>
    <property type="match status" value="1"/>
</dbReference>
<feature type="domain" description="THUMP" evidence="20">
    <location>
        <begin position="60"/>
        <end position="165"/>
    </location>
</feature>
<dbReference type="InterPro" id="IPR020536">
    <property type="entry name" value="ThiI_AANH"/>
</dbReference>
<dbReference type="EC" id="2.8.1.4" evidence="14 19"/>
<dbReference type="InterPro" id="IPR004114">
    <property type="entry name" value="THUMP_dom"/>
</dbReference>
<sequence>MEYTEIMVRYGELSTKGKNRKTFIQQLAQNVRQALRPFPEVKIQALRDRMHLVLNGADANQVMQPLQKIFGIQTFSPVVKIELDEEKLKETALAMMKDHYVAGETFKVVTKRAYHEFIWDTHQINQEVGGYLFEHLPYAKVDMKNPDVTLRIEVRMDGIYLMSQVIKGMGGLPVGSSGKGMLMLSGGIDSPVAGYLAMKRGVKIEAVHFASPPYTSPQALVKTKQLTAKLAPYVGSISFLEVPFTEIQEEIKKVVPEGYLMTVTRRMMVRLCDAIVERRHGLAMINGESLGQVASQTMHSMVAINDVTNTPILRPVITMDKLEIIDIAQQIDTYDLSIQPFEDCCTIFTPPAPKTRPKVEKAREYEARLDVEGLIQRSLEGIKVTKIDAQYDEHQAEKVWNIDGELVAETFEEEDFSDLL</sequence>
<dbReference type="Gene3D" id="3.40.50.620">
    <property type="entry name" value="HUPs"/>
    <property type="match status" value="1"/>
</dbReference>
<dbReference type="SMART" id="SM00981">
    <property type="entry name" value="THUMP"/>
    <property type="match status" value="1"/>
</dbReference>
<evidence type="ECO:0000256" key="10">
    <source>
        <dbReference type="ARBA" id="ARBA00050570"/>
    </source>
</evidence>
<evidence type="ECO:0000256" key="16">
    <source>
        <dbReference type="ARBA" id="ARBA00075337"/>
    </source>
</evidence>
<dbReference type="GO" id="GO:0000049">
    <property type="term" value="F:tRNA binding"/>
    <property type="evidence" value="ECO:0007669"/>
    <property type="project" value="UniProtKB-UniRule"/>
</dbReference>
<dbReference type="Pfam" id="PF02568">
    <property type="entry name" value="ThiI"/>
    <property type="match status" value="1"/>
</dbReference>
<evidence type="ECO:0000256" key="18">
    <source>
        <dbReference type="ARBA" id="ARBA00080570"/>
    </source>
</evidence>
<dbReference type="InterPro" id="IPR049962">
    <property type="entry name" value="THUMP_ThiI"/>
</dbReference>
<evidence type="ECO:0000256" key="14">
    <source>
        <dbReference type="ARBA" id="ARBA00066827"/>
    </source>
</evidence>
<feature type="binding site" evidence="19">
    <location>
        <begin position="183"/>
        <end position="184"/>
    </location>
    <ligand>
        <name>ATP</name>
        <dbReference type="ChEBI" id="CHEBI:30616"/>
    </ligand>
</feature>
<comment type="pathway">
    <text evidence="2 19">Cofactor biosynthesis; thiamine diphosphate biosynthesis.</text>
</comment>
<keyword evidence="5 19" id="KW-0808">Transferase</keyword>
<dbReference type="GO" id="GO:0009228">
    <property type="term" value="P:thiamine biosynthetic process"/>
    <property type="evidence" value="ECO:0007669"/>
    <property type="project" value="UniProtKB-KW"/>
</dbReference>
<evidence type="ECO:0000313" key="22">
    <source>
        <dbReference type="Proteomes" id="UP000016057"/>
    </source>
</evidence>
<dbReference type="GO" id="GO:0005829">
    <property type="term" value="C:cytosol"/>
    <property type="evidence" value="ECO:0007669"/>
    <property type="project" value="TreeGrafter"/>
</dbReference>
<comment type="catalytic activity">
    <reaction evidence="11 19">
        <text>[ThiS sulfur-carrier protein]-C-terminal Gly-Gly-AMP + S-sulfanyl-L-cysteinyl-[cysteine desulfurase] + AH2 = [ThiS sulfur-carrier protein]-C-terminal-Gly-aminoethanethioate + L-cysteinyl-[cysteine desulfurase] + A + AMP + 2 H(+)</text>
        <dbReference type="Rhea" id="RHEA:43340"/>
        <dbReference type="Rhea" id="RHEA-COMP:12157"/>
        <dbReference type="Rhea" id="RHEA-COMP:12158"/>
        <dbReference type="Rhea" id="RHEA-COMP:12910"/>
        <dbReference type="Rhea" id="RHEA-COMP:19908"/>
        <dbReference type="ChEBI" id="CHEBI:13193"/>
        <dbReference type="ChEBI" id="CHEBI:15378"/>
        <dbReference type="ChEBI" id="CHEBI:17499"/>
        <dbReference type="ChEBI" id="CHEBI:29950"/>
        <dbReference type="ChEBI" id="CHEBI:61963"/>
        <dbReference type="ChEBI" id="CHEBI:90618"/>
        <dbReference type="ChEBI" id="CHEBI:232372"/>
        <dbReference type="ChEBI" id="CHEBI:456215"/>
    </reaction>
</comment>
<dbReference type="Gene3D" id="3.30.2130.30">
    <property type="match status" value="1"/>
</dbReference>
<dbReference type="AlphaFoldDB" id="K8Z9Z1"/>
<feature type="binding site" evidence="19">
    <location>
        <position position="265"/>
    </location>
    <ligand>
        <name>ATP</name>
        <dbReference type="ChEBI" id="CHEBI:30616"/>
    </ligand>
</feature>
<evidence type="ECO:0000256" key="3">
    <source>
        <dbReference type="ARBA" id="ARBA00022490"/>
    </source>
</evidence>
<dbReference type="InterPro" id="IPR054173">
    <property type="entry name" value="ThiI_fer"/>
</dbReference>
<dbReference type="Pfam" id="PF02926">
    <property type="entry name" value="THUMP"/>
    <property type="match status" value="1"/>
</dbReference>
<dbReference type="PROSITE" id="PS51165">
    <property type="entry name" value="THUMP"/>
    <property type="match status" value="1"/>
</dbReference>
<feature type="binding site" evidence="19">
    <location>
        <position position="287"/>
    </location>
    <ligand>
        <name>ATP</name>
        <dbReference type="ChEBI" id="CHEBI:30616"/>
    </ligand>
</feature>
<dbReference type="CDD" id="cd01712">
    <property type="entry name" value="PPase_ThiI"/>
    <property type="match status" value="1"/>
</dbReference>
<dbReference type="NCBIfam" id="TIGR00342">
    <property type="entry name" value="tRNA uracil 4-sulfurtransferase ThiI"/>
    <property type="match status" value="1"/>
</dbReference>
<dbReference type="RefSeq" id="WP_009489348.1">
    <property type="nucleotide sequence ID" value="NZ_AMYT01000011.1"/>
</dbReference>
<dbReference type="HAMAP" id="MF_00021">
    <property type="entry name" value="ThiI"/>
    <property type="match status" value="1"/>
</dbReference>
<keyword evidence="22" id="KW-1185">Reference proteome</keyword>
<dbReference type="InterPro" id="IPR049961">
    <property type="entry name" value="ThiI_N"/>
</dbReference>
<dbReference type="Proteomes" id="UP000016057">
    <property type="component" value="Unassembled WGS sequence"/>
</dbReference>
<comment type="catalytic activity">
    <reaction evidence="10 19">
        <text>[ThiI sulfur-carrier protein]-S-sulfanyl-L-cysteine + a uridine in tRNA + 2 reduced [2Fe-2S]-[ferredoxin] + ATP + H(+) = [ThiI sulfur-carrier protein]-L-cysteine + a 4-thiouridine in tRNA + 2 oxidized [2Fe-2S]-[ferredoxin] + AMP + diphosphate</text>
        <dbReference type="Rhea" id="RHEA:24176"/>
        <dbReference type="Rhea" id="RHEA-COMP:10000"/>
        <dbReference type="Rhea" id="RHEA-COMP:10001"/>
        <dbReference type="Rhea" id="RHEA-COMP:13337"/>
        <dbReference type="Rhea" id="RHEA-COMP:13338"/>
        <dbReference type="Rhea" id="RHEA-COMP:13339"/>
        <dbReference type="Rhea" id="RHEA-COMP:13340"/>
        <dbReference type="ChEBI" id="CHEBI:15378"/>
        <dbReference type="ChEBI" id="CHEBI:29950"/>
        <dbReference type="ChEBI" id="CHEBI:30616"/>
        <dbReference type="ChEBI" id="CHEBI:33019"/>
        <dbReference type="ChEBI" id="CHEBI:33737"/>
        <dbReference type="ChEBI" id="CHEBI:33738"/>
        <dbReference type="ChEBI" id="CHEBI:61963"/>
        <dbReference type="ChEBI" id="CHEBI:65315"/>
        <dbReference type="ChEBI" id="CHEBI:136798"/>
        <dbReference type="ChEBI" id="CHEBI:456215"/>
        <dbReference type="EC" id="2.8.1.4"/>
    </reaction>
</comment>
<evidence type="ECO:0000256" key="4">
    <source>
        <dbReference type="ARBA" id="ARBA00022555"/>
    </source>
</evidence>
<feature type="binding site" evidence="19">
    <location>
        <position position="296"/>
    </location>
    <ligand>
        <name>ATP</name>
        <dbReference type="ChEBI" id="CHEBI:30616"/>
    </ligand>
</feature>
<dbReference type="PATRIC" id="fig|1234409.3.peg.479"/>
<evidence type="ECO:0000256" key="5">
    <source>
        <dbReference type="ARBA" id="ARBA00022679"/>
    </source>
</evidence>
<evidence type="ECO:0000256" key="6">
    <source>
        <dbReference type="ARBA" id="ARBA00022741"/>
    </source>
</evidence>
<evidence type="ECO:0000256" key="13">
    <source>
        <dbReference type="ARBA" id="ARBA00061472"/>
    </source>
</evidence>